<proteinExistence type="predicted"/>
<comment type="caution">
    <text evidence="1">The sequence shown here is derived from an EMBL/GenBank/DDBJ whole genome shotgun (WGS) entry which is preliminary data.</text>
</comment>
<protein>
    <submittedName>
        <fullName evidence="1">Uncharacterized protein</fullName>
    </submittedName>
</protein>
<name>A0AAD6P999_9ROSI</name>
<dbReference type="EMBL" id="JAPFFJ010000008">
    <property type="protein sequence ID" value="KAJ6420805.1"/>
    <property type="molecule type" value="Genomic_DNA"/>
</dbReference>
<keyword evidence="2" id="KW-1185">Reference proteome</keyword>
<evidence type="ECO:0000313" key="1">
    <source>
        <dbReference type="EMBL" id="KAJ6420805.1"/>
    </source>
</evidence>
<sequence>MFCLRISVDLSFYLISVFAHLDLEC</sequence>
<dbReference type="Proteomes" id="UP001162972">
    <property type="component" value="Chromosome 17"/>
</dbReference>
<dbReference type="AlphaFoldDB" id="A0AAD6P999"/>
<reference evidence="1 2" key="1">
    <citation type="journal article" date="2023" name="Int. J. Mol. Sci.">
        <title>De Novo Assembly and Annotation of 11 Diverse Shrub Willow (Salix) Genomes Reveals Novel Gene Organization in Sex-Linked Regions.</title>
        <authorList>
            <person name="Hyden B."/>
            <person name="Feng K."/>
            <person name="Yates T.B."/>
            <person name="Jawdy S."/>
            <person name="Cereghino C."/>
            <person name="Smart L.B."/>
            <person name="Muchero W."/>
        </authorList>
    </citation>
    <scope>NUCLEOTIDE SEQUENCE [LARGE SCALE GENOMIC DNA]</scope>
    <source>
        <tissue evidence="1">Shoot tip</tissue>
    </source>
</reference>
<gene>
    <name evidence="1" type="ORF">OIU84_028218</name>
</gene>
<organism evidence="1 2">
    <name type="scientific">Salix udensis</name>
    <dbReference type="NCBI Taxonomy" id="889485"/>
    <lineage>
        <taxon>Eukaryota</taxon>
        <taxon>Viridiplantae</taxon>
        <taxon>Streptophyta</taxon>
        <taxon>Embryophyta</taxon>
        <taxon>Tracheophyta</taxon>
        <taxon>Spermatophyta</taxon>
        <taxon>Magnoliopsida</taxon>
        <taxon>eudicotyledons</taxon>
        <taxon>Gunneridae</taxon>
        <taxon>Pentapetalae</taxon>
        <taxon>rosids</taxon>
        <taxon>fabids</taxon>
        <taxon>Malpighiales</taxon>
        <taxon>Salicaceae</taxon>
        <taxon>Saliceae</taxon>
        <taxon>Salix</taxon>
    </lineage>
</organism>
<evidence type="ECO:0000313" key="2">
    <source>
        <dbReference type="Proteomes" id="UP001162972"/>
    </source>
</evidence>
<accession>A0AAD6P999</accession>